<dbReference type="Pfam" id="PF12833">
    <property type="entry name" value="HTH_18"/>
    <property type="match status" value="1"/>
</dbReference>
<evidence type="ECO:0000256" key="2">
    <source>
        <dbReference type="ARBA" id="ARBA00023125"/>
    </source>
</evidence>
<dbReference type="PANTHER" id="PTHR46796:SF7">
    <property type="entry name" value="ARAC FAMILY TRANSCRIPTIONAL REGULATOR"/>
    <property type="match status" value="1"/>
</dbReference>
<keyword evidence="1" id="KW-0805">Transcription regulation</keyword>
<evidence type="ECO:0000313" key="7">
    <source>
        <dbReference type="Proteomes" id="UP000188879"/>
    </source>
</evidence>
<organism evidence="6 7">
    <name type="scientific">Teichococcus deserti</name>
    <dbReference type="NCBI Taxonomy" id="1817963"/>
    <lineage>
        <taxon>Bacteria</taxon>
        <taxon>Pseudomonadati</taxon>
        <taxon>Pseudomonadota</taxon>
        <taxon>Alphaproteobacteria</taxon>
        <taxon>Acetobacterales</taxon>
        <taxon>Roseomonadaceae</taxon>
        <taxon>Roseomonas</taxon>
    </lineage>
</organism>
<keyword evidence="4" id="KW-0804">Transcription</keyword>
<evidence type="ECO:0000259" key="5">
    <source>
        <dbReference type="PROSITE" id="PS01124"/>
    </source>
</evidence>
<dbReference type="SMART" id="SM00342">
    <property type="entry name" value="HTH_ARAC"/>
    <property type="match status" value="1"/>
</dbReference>
<dbReference type="RefSeq" id="WP_076959774.1">
    <property type="nucleotide sequence ID" value="NZ_MLCO01000282.1"/>
</dbReference>
<dbReference type="InterPro" id="IPR009057">
    <property type="entry name" value="Homeodomain-like_sf"/>
</dbReference>
<protein>
    <recommendedName>
        <fullName evidence="5">HTH araC/xylS-type domain-containing protein</fullName>
    </recommendedName>
</protein>
<evidence type="ECO:0000256" key="4">
    <source>
        <dbReference type="ARBA" id="ARBA00023163"/>
    </source>
</evidence>
<dbReference type="InterPro" id="IPR032783">
    <property type="entry name" value="AraC_lig"/>
</dbReference>
<dbReference type="Gene3D" id="1.10.10.60">
    <property type="entry name" value="Homeodomain-like"/>
    <property type="match status" value="2"/>
</dbReference>
<dbReference type="PROSITE" id="PS00041">
    <property type="entry name" value="HTH_ARAC_FAMILY_1"/>
    <property type="match status" value="2"/>
</dbReference>
<dbReference type="EMBL" id="MLCO01000282">
    <property type="protein sequence ID" value="ONG47349.1"/>
    <property type="molecule type" value="Genomic_DNA"/>
</dbReference>
<keyword evidence="2" id="KW-0238">DNA-binding</keyword>
<dbReference type="SUPFAM" id="SSF51215">
    <property type="entry name" value="Regulatory protein AraC"/>
    <property type="match status" value="1"/>
</dbReference>
<evidence type="ECO:0000256" key="1">
    <source>
        <dbReference type="ARBA" id="ARBA00023015"/>
    </source>
</evidence>
<dbReference type="GO" id="GO:0003700">
    <property type="term" value="F:DNA-binding transcription factor activity"/>
    <property type="evidence" value="ECO:0007669"/>
    <property type="project" value="InterPro"/>
</dbReference>
<dbReference type="Pfam" id="PF12852">
    <property type="entry name" value="Cupin_6"/>
    <property type="match status" value="1"/>
</dbReference>
<dbReference type="InterPro" id="IPR037923">
    <property type="entry name" value="HTH-like"/>
</dbReference>
<dbReference type="SUPFAM" id="SSF46689">
    <property type="entry name" value="Homeodomain-like"/>
    <property type="match status" value="2"/>
</dbReference>
<dbReference type="Proteomes" id="UP000188879">
    <property type="component" value="Unassembled WGS sequence"/>
</dbReference>
<dbReference type="InterPro" id="IPR050204">
    <property type="entry name" value="AraC_XylS_family_regulators"/>
</dbReference>
<dbReference type="PANTHER" id="PTHR46796">
    <property type="entry name" value="HTH-TYPE TRANSCRIPTIONAL ACTIVATOR RHAS-RELATED"/>
    <property type="match status" value="1"/>
</dbReference>
<dbReference type="InterPro" id="IPR018062">
    <property type="entry name" value="HTH_AraC-typ_CS"/>
</dbReference>
<dbReference type="AlphaFoldDB" id="A0A1V2GW30"/>
<proteinExistence type="predicted"/>
<dbReference type="OrthoDB" id="9802263at2"/>
<evidence type="ECO:0000256" key="3">
    <source>
        <dbReference type="ARBA" id="ARBA00023159"/>
    </source>
</evidence>
<reference evidence="6 7" key="1">
    <citation type="submission" date="2016-10" db="EMBL/GenBank/DDBJ databases">
        <title>Draft Genome sequence of Roseomonas sp. strain M3.</title>
        <authorList>
            <person name="Subhash Y."/>
            <person name="Lee S."/>
        </authorList>
    </citation>
    <scope>NUCLEOTIDE SEQUENCE [LARGE SCALE GENOMIC DNA]</scope>
    <source>
        <strain evidence="6 7">M3</strain>
    </source>
</reference>
<gene>
    <name evidence="6" type="ORF">BKE38_23785</name>
</gene>
<dbReference type="PROSITE" id="PS01124">
    <property type="entry name" value="HTH_ARAC_FAMILY_2"/>
    <property type="match status" value="1"/>
</dbReference>
<keyword evidence="7" id="KW-1185">Reference proteome</keyword>
<dbReference type="GO" id="GO:0043565">
    <property type="term" value="F:sequence-specific DNA binding"/>
    <property type="evidence" value="ECO:0007669"/>
    <property type="project" value="InterPro"/>
</dbReference>
<accession>A0A1V2GW30</accession>
<keyword evidence="3" id="KW-0010">Activator</keyword>
<evidence type="ECO:0000313" key="6">
    <source>
        <dbReference type="EMBL" id="ONG47349.1"/>
    </source>
</evidence>
<name>A0A1V2GW30_9PROT</name>
<dbReference type="InterPro" id="IPR018060">
    <property type="entry name" value="HTH_AraC"/>
</dbReference>
<feature type="domain" description="HTH araC/xylS-type" evidence="5">
    <location>
        <begin position="201"/>
        <end position="299"/>
    </location>
</feature>
<sequence>MDPLSEVLSLLRPRHHRFGGFTAGGRWGLRFAPYAGIKCYAVAEGACWLALDGEAPRRIAAGDCFLLPRGRGFTIASDLDAEPFQALDLLPQARNGALAALPGGRDFAVMGGHFLVEEAPAAALLGALPAIVHLPGEAERDSLRWSIERLREELAGEQPGGAWLVQQLASMILAQALRRHLAETGARATGWLFALADRPLRLALGALHAAPARRWSLAALAAEAGMSRSAFAVHFRARVGMAPMAYLTRWRMLLAADRLAHSGQPLSEIAAALGYASDSAFAAAFKREMGAPPRRFAAGAPLAAATAPGR</sequence>
<comment type="caution">
    <text evidence="6">The sequence shown here is derived from an EMBL/GenBank/DDBJ whole genome shotgun (WGS) entry which is preliminary data.</text>
</comment>